<dbReference type="PANTHER" id="PTHR43445:SF3">
    <property type="entry name" value="UDP-N-ACETYLMURAMATE--L-ALANINE LIGASE"/>
    <property type="match status" value="1"/>
</dbReference>
<dbReference type="Proteomes" id="UP000199634">
    <property type="component" value="Unassembled WGS sequence"/>
</dbReference>
<evidence type="ECO:0000256" key="3">
    <source>
        <dbReference type="ARBA" id="ARBA00012211"/>
    </source>
</evidence>
<keyword evidence="4 14" id="KW-0963">Cytoplasm</keyword>
<keyword evidence="10 14" id="KW-0573">Peptidoglycan synthesis</keyword>
<dbReference type="Pfam" id="PF08245">
    <property type="entry name" value="Mur_ligase_M"/>
    <property type="match status" value="1"/>
</dbReference>
<evidence type="ECO:0000256" key="10">
    <source>
        <dbReference type="ARBA" id="ARBA00022984"/>
    </source>
</evidence>
<dbReference type="GO" id="GO:0008360">
    <property type="term" value="P:regulation of cell shape"/>
    <property type="evidence" value="ECO:0007669"/>
    <property type="project" value="UniProtKB-KW"/>
</dbReference>
<keyword evidence="7 14" id="KW-0547">Nucleotide-binding</keyword>
<dbReference type="SUPFAM" id="SSF53244">
    <property type="entry name" value="MurD-like peptide ligases, peptide-binding domain"/>
    <property type="match status" value="1"/>
</dbReference>
<organism evidence="19 20">
    <name type="scientific">Paenimyroides marinum</name>
    <dbReference type="NCBI Taxonomy" id="1159016"/>
    <lineage>
        <taxon>Bacteria</taxon>
        <taxon>Pseudomonadati</taxon>
        <taxon>Bacteroidota</taxon>
        <taxon>Flavobacteriia</taxon>
        <taxon>Flavobacteriales</taxon>
        <taxon>Flavobacteriaceae</taxon>
        <taxon>Paenimyroides</taxon>
    </lineage>
</organism>
<evidence type="ECO:0000256" key="15">
    <source>
        <dbReference type="SAM" id="Phobius"/>
    </source>
</evidence>
<dbReference type="SUPFAM" id="SSF53623">
    <property type="entry name" value="MurD-like peptide ligases, catalytic domain"/>
    <property type="match status" value="1"/>
</dbReference>
<dbReference type="Gene3D" id="3.40.50.720">
    <property type="entry name" value="NAD(P)-binding Rossmann-like Domain"/>
    <property type="match status" value="1"/>
</dbReference>
<dbReference type="Pfam" id="PF01225">
    <property type="entry name" value="Mur_ligase"/>
    <property type="match status" value="1"/>
</dbReference>
<sequence>MTNYKNIFFLGIGGIGMSAIARYFKRIGKNVAGYDKTPTQLTHELEAEGIAIHYTDALENINESYRNNSDTLVVYTPAIPKEHQELNYFLLNNFTIKKRAEVLGIITQNTFSLAVAGTHGKTTTSSMLAHILVAANAPATGFLGGVLEGYDSNLIGNGTKVSVVEADEFDRSFLHLHPDIACVISDDADHLDIYGTNNAIKSSFAEFASKISDKDKLFIAQGIQNINGKEVSVNGTAVINAHNLRFENGKRVFDLDFKGEKIQDIKLSMPGKHNVLNASLAFAMAKTYGLSNEEIKSGLDSFKGIRRRFSFKINTEKLVMIDDYAHHPTEINAVSQAVHEMYPDKQITAVFQPHLFSRTRDFMDGFAESLSTFNNVILLEIYPARELPIENINSTMLINKIKSPSKILLQKEELVSFLSENTPEVLVIIGAGDVGEMVDEIKTTLEKNN</sequence>
<keyword evidence="12 14" id="KW-0961">Cell wall biogenesis/degradation</keyword>
<dbReference type="GO" id="GO:0071555">
    <property type="term" value="P:cell wall organization"/>
    <property type="evidence" value="ECO:0007669"/>
    <property type="project" value="UniProtKB-KW"/>
</dbReference>
<dbReference type="InterPro" id="IPR036565">
    <property type="entry name" value="Mur-like_cat_sf"/>
</dbReference>
<comment type="pathway">
    <text evidence="2 14">Cell wall biogenesis; peptidoglycan biosynthesis.</text>
</comment>
<dbReference type="NCBIfam" id="TIGR01082">
    <property type="entry name" value="murC"/>
    <property type="match status" value="1"/>
</dbReference>
<keyword evidence="15" id="KW-0472">Membrane</keyword>
<dbReference type="InterPro" id="IPR050061">
    <property type="entry name" value="MurCDEF_pg_biosynth"/>
</dbReference>
<evidence type="ECO:0000256" key="11">
    <source>
        <dbReference type="ARBA" id="ARBA00023306"/>
    </source>
</evidence>
<dbReference type="AlphaFoldDB" id="A0A1H6LLM0"/>
<evidence type="ECO:0000313" key="20">
    <source>
        <dbReference type="Proteomes" id="UP000199634"/>
    </source>
</evidence>
<dbReference type="GO" id="GO:0005524">
    <property type="term" value="F:ATP binding"/>
    <property type="evidence" value="ECO:0007669"/>
    <property type="project" value="UniProtKB-UniRule"/>
</dbReference>
<dbReference type="InterPro" id="IPR005758">
    <property type="entry name" value="UDP-N-AcMur_Ala_ligase_MurC"/>
</dbReference>
<keyword evidence="9 14" id="KW-0133">Cell shape</keyword>
<evidence type="ECO:0000256" key="1">
    <source>
        <dbReference type="ARBA" id="ARBA00004496"/>
    </source>
</evidence>
<evidence type="ECO:0000256" key="6">
    <source>
        <dbReference type="ARBA" id="ARBA00022618"/>
    </source>
</evidence>
<comment type="subcellular location">
    <subcellularLocation>
        <location evidence="1 14">Cytoplasm</location>
    </subcellularLocation>
</comment>
<dbReference type="HAMAP" id="MF_00046">
    <property type="entry name" value="MurC"/>
    <property type="match status" value="1"/>
</dbReference>
<feature type="domain" description="Mur ligase central" evidence="18">
    <location>
        <begin position="115"/>
        <end position="285"/>
    </location>
</feature>
<keyword evidence="6 14" id="KW-0132">Cell division</keyword>
<evidence type="ECO:0000259" key="18">
    <source>
        <dbReference type="Pfam" id="PF08245"/>
    </source>
</evidence>
<feature type="domain" description="Mur ligase N-terminal catalytic" evidence="16">
    <location>
        <begin position="7"/>
        <end position="108"/>
    </location>
</feature>
<comment type="function">
    <text evidence="14">Cell wall formation.</text>
</comment>
<feature type="transmembrane region" description="Helical" evidence="15">
    <location>
        <begin position="6"/>
        <end position="24"/>
    </location>
</feature>
<evidence type="ECO:0000256" key="9">
    <source>
        <dbReference type="ARBA" id="ARBA00022960"/>
    </source>
</evidence>
<evidence type="ECO:0000256" key="2">
    <source>
        <dbReference type="ARBA" id="ARBA00004752"/>
    </source>
</evidence>
<feature type="domain" description="Mur ligase C-terminal" evidence="17">
    <location>
        <begin position="307"/>
        <end position="424"/>
    </location>
</feature>
<evidence type="ECO:0000256" key="4">
    <source>
        <dbReference type="ARBA" id="ARBA00022490"/>
    </source>
</evidence>
<keyword evidence="15" id="KW-1133">Transmembrane helix</keyword>
<evidence type="ECO:0000259" key="16">
    <source>
        <dbReference type="Pfam" id="PF01225"/>
    </source>
</evidence>
<keyword evidence="15" id="KW-0812">Transmembrane</keyword>
<evidence type="ECO:0000313" key="19">
    <source>
        <dbReference type="EMBL" id="SEH86310.1"/>
    </source>
</evidence>
<evidence type="ECO:0000256" key="12">
    <source>
        <dbReference type="ARBA" id="ARBA00023316"/>
    </source>
</evidence>
<evidence type="ECO:0000259" key="17">
    <source>
        <dbReference type="Pfam" id="PF02875"/>
    </source>
</evidence>
<dbReference type="GO" id="GO:0051301">
    <property type="term" value="P:cell division"/>
    <property type="evidence" value="ECO:0007669"/>
    <property type="project" value="UniProtKB-KW"/>
</dbReference>
<dbReference type="EMBL" id="FNXE01000024">
    <property type="protein sequence ID" value="SEH86310.1"/>
    <property type="molecule type" value="Genomic_DNA"/>
</dbReference>
<dbReference type="Gene3D" id="3.90.190.20">
    <property type="entry name" value="Mur ligase, C-terminal domain"/>
    <property type="match status" value="1"/>
</dbReference>
<proteinExistence type="inferred from homology"/>
<evidence type="ECO:0000256" key="14">
    <source>
        <dbReference type="HAMAP-Rule" id="MF_00046"/>
    </source>
</evidence>
<dbReference type="SUPFAM" id="SSF51984">
    <property type="entry name" value="MurCD N-terminal domain"/>
    <property type="match status" value="1"/>
</dbReference>
<dbReference type="GO" id="GO:0008763">
    <property type="term" value="F:UDP-N-acetylmuramate-L-alanine ligase activity"/>
    <property type="evidence" value="ECO:0007669"/>
    <property type="project" value="UniProtKB-UniRule"/>
</dbReference>
<evidence type="ECO:0000256" key="5">
    <source>
        <dbReference type="ARBA" id="ARBA00022598"/>
    </source>
</evidence>
<dbReference type="RefSeq" id="WP_091099383.1">
    <property type="nucleotide sequence ID" value="NZ_FNXE01000024.1"/>
</dbReference>
<protein>
    <recommendedName>
        <fullName evidence="3 14">UDP-N-acetylmuramate--L-alanine ligase</fullName>
        <ecNumber evidence="3 14">6.3.2.8</ecNumber>
    </recommendedName>
    <alternativeName>
        <fullName evidence="14">UDP-N-acetylmuramoyl-L-alanine synthetase</fullName>
    </alternativeName>
</protein>
<dbReference type="OrthoDB" id="9804126at2"/>
<reference evidence="19 20" key="1">
    <citation type="submission" date="2016-10" db="EMBL/GenBank/DDBJ databases">
        <authorList>
            <person name="de Groot N.N."/>
        </authorList>
    </citation>
    <scope>NUCLEOTIDE SEQUENCE [LARGE SCALE GENOMIC DNA]</scope>
    <source>
        <strain evidence="19 20">CGMCC 1.10825</strain>
    </source>
</reference>
<dbReference type="Pfam" id="PF02875">
    <property type="entry name" value="Mur_ligase_C"/>
    <property type="match status" value="1"/>
</dbReference>
<dbReference type="InterPro" id="IPR013221">
    <property type="entry name" value="Mur_ligase_cen"/>
</dbReference>
<keyword evidence="8 14" id="KW-0067">ATP-binding</keyword>
<keyword evidence="11 14" id="KW-0131">Cell cycle</keyword>
<evidence type="ECO:0000256" key="7">
    <source>
        <dbReference type="ARBA" id="ARBA00022741"/>
    </source>
</evidence>
<accession>A0A1H6LLM0</accession>
<dbReference type="Gene3D" id="3.40.1190.10">
    <property type="entry name" value="Mur-like, catalytic domain"/>
    <property type="match status" value="1"/>
</dbReference>
<feature type="binding site" evidence="14">
    <location>
        <begin position="117"/>
        <end position="123"/>
    </location>
    <ligand>
        <name>ATP</name>
        <dbReference type="ChEBI" id="CHEBI:30616"/>
    </ligand>
</feature>
<keyword evidence="5 14" id="KW-0436">Ligase</keyword>
<dbReference type="STRING" id="1159016.SAMN02927937_01827"/>
<comment type="similarity">
    <text evidence="14">Belongs to the MurCDEF family.</text>
</comment>
<gene>
    <name evidence="14" type="primary">murC</name>
    <name evidence="19" type="ORF">SAMN02927937_01827</name>
</gene>
<dbReference type="UniPathway" id="UPA00219"/>
<evidence type="ECO:0000256" key="8">
    <source>
        <dbReference type="ARBA" id="ARBA00022840"/>
    </source>
</evidence>
<name>A0A1H6LLM0_9FLAO</name>
<dbReference type="InterPro" id="IPR004101">
    <property type="entry name" value="Mur_ligase_C"/>
</dbReference>
<dbReference type="InterPro" id="IPR000713">
    <property type="entry name" value="Mur_ligase_N"/>
</dbReference>
<dbReference type="GO" id="GO:0009252">
    <property type="term" value="P:peptidoglycan biosynthetic process"/>
    <property type="evidence" value="ECO:0007669"/>
    <property type="project" value="UniProtKB-UniRule"/>
</dbReference>
<keyword evidence="20" id="KW-1185">Reference proteome</keyword>
<evidence type="ECO:0000256" key="13">
    <source>
        <dbReference type="ARBA" id="ARBA00047833"/>
    </source>
</evidence>
<dbReference type="EC" id="6.3.2.8" evidence="3 14"/>
<dbReference type="PANTHER" id="PTHR43445">
    <property type="entry name" value="UDP-N-ACETYLMURAMATE--L-ALANINE LIGASE-RELATED"/>
    <property type="match status" value="1"/>
</dbReference>
<dbReference type="GO" id="GO:0005737">
    <property type="term" value="C:cytoplasm"/>
    <property type="evidence" value="ECO:0007669"/>
    <property type="project" value="UniProtKB-SubCell"/>
</dbReference>
<comment type="catalytic activity">
    <reaction evidence="13 14">
        <text>UDP-N-acetyl-alpha-D-muramate + L-alanine + ATP = UDP-N-acetyl-alpha-D-muramoyl-L-alanine + ADP + phosphate + H(+)</text>
        <dbReference type="Rhea" id="RHEA:23372"/>
        <dbReference type="ChEBI" id="CHEBI:15378"/>
        <dbReference type="ChEBI" id="CHEBI:30616"/>
        <dbReference type="ChEBI" id="CHEBI:43474"/>
        <dbReference type="ChEBI" id="CHEBI:57972"/>
        <dbReference type="ChEBI" id="CHEBI:70757"/>
        <dbReference type="ChEBI" id="CHEBI:83898"/>
        <dbReference type="ChEBI" id="CHEBI:456216"/>
        <dbReference type="EC" id="6.3.2.8"/>
    </reaction>
</comment>
<dbReference type="InterPro" id="IPR036615">
    <property type="entry name" value="Mur_ligase_C_dom_sf"/>
</dbReference>